<reference evidence="1" key="1">
    <citation type="journal article" date="2020" name="Stud. Mycol.">
        <title>101 Dothideomycetes genomes: a test case for predicting lifestyles and emergence of pathogens.</title>
        <authorList>
            <person name="Haridas S."/>
            <person name="Albert R."/>
            <person name="Binder M."/>
            <person name="Bloem J."/>
            <person name="Labutti K."/>
            <person name="Salamov A."/>
            <person name="Andreopoulos B."/>
            <person name="Baker S."/>
            <person name="Barry K."/>
            <person name="Bills G."/>
            <person name="Bluhm B."/>
            <person name="Cannon C."/>
            <person name="Castanera R."/>
            <person name="Culley D."/>
            <person name="Daum C."/>
            <person name="Ezra D."/>
            <person name="Gonzalez J."/>
            <person name="Henrissat B."/>
            <person name="Kuo A."/>
            <person name="Liang C."/>
            <person name="Lipzen A."/>
            <person name="Lutzoni F."/>
            <person name="Magnuson J."/>
            <person name="Mondo S."/>
            <person name="Nolan M."/>
            <person name="Ohm R."/>
            <person name="Pangilinan J."/>
            <person name="Park H.-J."/>
            <person name="Ramirez L."/>
            <person name="Alfaro M."/>
            <person name="Sun H."/>
            <person name="Tritt A."/>
            <person name="Yoshinaga Y."/>
            <person name="Zwiers L.-H."/>
            <person name="Turgeon B."/>
            <person name="Goodwin S."/>
            <person name="Spatafora J."/>
            <person name="Crous P."/>
            <person name="Grigoriev I."/>
        </authorList>
    </citation>
    <scope>NUCLEOTIDE SEQUENCE</scope>
    <source>
        <strain evidence="1">CBS 279.74</strain>
    </source>
</reference>
<protein>
    <submittedName>
        <fullName evidence="1">Uncharacterized protein</fullName>
    </submittedName>
</protein>
<gene>
    <name evidence="1" type="ORF">K504DRAFT_460257</name>
</gene>
<dbReference type="EMBL" id="MU005778">
    <property type="protein sequence ID" value="KAF2705520.1"/>
    <property type="molecule type" value="Genomic_DNA"/>
</dbReference>
<accession>A0A6G1JYG0</accession>
<evidence type="ECO:0000313" key="2">
    <source>
        <dbReference type="Proteomes" id="UP000799428"/>
    </source>
</evidence>
<dbReference type="AlphaFoldDB" id="A0A6G1JYG0"/>
<proteinExistence type="predicted"/>
<evidence type="ECO:0000313" key="1">
    <source>
        <dbReference type="EMBL" id="KAF2705520.1"/>
    </source>
</evidence>
<organism evidence="1 2">
    <name type="scientific">Pleomassaria siparia CBS 279.74</name>
    <dbReference type="NCBI Taxonomy" id="1314801"/>
    <lineage>
        <taxon>Eukaryota</taxon>
        <taxon>Fungi</taxon>
        <taxon>Dikarya</taxon>
        <taxon>Ascomycota</taxon>
        <taxon>Pezizomycotina</taxon>
        <taxon>Dothideomycetes</taxon>
        <taxon>Pleosporomycetidae</taxon>
        <taxon>Pleosporales</taxon>
        <taxon>Pleomassariaceae</taxon>
        <taxon>Pleomassaria</taxon>
    </lineage>
</organism>
<name>A0A6G1JYG0_9PLEO</name>
<keyword evidence="2" id="KW-1185">Reference proteome</keyword>
<sequence>MAYKTPGASRWHATCLHGPSTLVQTPSCIDMLCSLPPAANTAHPGGSSSGA</sequence>
<dbReference type="Proteomes" id="UP000799428">
    <property type="component" value="Unassembled WGS sequence"/>
</dbReference>